<proteinExistence type="predicted"/>
<dbReference type="Gene3D" id="3.40.50.1010">
    <property type="entry name" value="5'-nuclease"/>
    <property type="match status" value="1"/>
</dbReference>
<dbReference type="InterPro" id="IPR002716">
    <property type="entry name" value="PIN_dom"/>
</dbReference>
<dbReference type="InterPro" id="IPR029060">
    <property type="entry name" value="PIN-like_dom_sf"/>
</dbReference>
<dbReference type="CDD" id="cd18692">
    <property type="entry name" value="PIN_VapC-like"/>
    <property type="match status" value="1"/>
</dbReference>
<evidence type="ECO:0000313" key="2">
    <source>
        <dbReference type="EMBL" id="SHO81109.1"/>
    </source>
</evidence>
<dbReference type="AlphaFoldDB" id="A0A1W1EJQ5"/>
<sequence>MRDKIFIDTNILLYLYDVDGEKKSIAKEILKSNYYISTQVLNEFSNISLKKLKLNTDELDTILEKIIEKTRLFIFDEQTIRFAIKIKDKYKFQYYDSLIIATALENNCNILYSEDMQHNQQIESLTIINPFK</sequence>
<name>A0A1W1EJQ5_9ZZZZ</name>
<evidence type="ECO:0000259" key="1">
    <source>
        <dbReference type="SMART" id="SM00670"/>
    </source>
</evidence>
<dbReference type="Pfam" id="PF01850">
    <property type="entry name" value="PIN"/>
    <property type="match status" value="1"/>
</dbReference>
<reference evidence="2" key="1">
    <citation type="submission" date="2016-10" db="EMBL/GenBank/DDBJ databases">
        <authorList>
            <person name="de Groot N.N."/>
        </authorList>
    </citation>
    <scope>NUCLEOTIDE SEQUENCE</scope>
</reference>
<dbReference type="SMART" id="SM00670">
    <property type="entry name" value="PINc"/>
    <property type="match status" value="1"/>
</dbReference>
<dbReference type="SUPFAM" id="SSF88723">
    <property type="entry name" value="PIN domain-like"/>
    <property type="match status" value="1"/>
</dbReference>
<accession>A0A1W1EJQ5</accession>
<feature type="domain" description="PIN" evidence="1">
    <location>
        <begin position="3"/>
        <end position="120"/>
    </location>
</feature>
<dbReference type="EMBL" id="FRYL01000028">
    <property type="protein sequence ID" value="SHO81109.1"/>
    <property type="molecule type" value="Genomic_DNA"/>
</dbReference>
<gene>
    <name evidence="2" type="ORF">MNB_SV-15-1294</name>
</gene>
<organism evidence="2">
    <name type="scientific">hydrothermal vent metagenome</name>
    <dbReference type="NCBI Taxonomy" id="652676"/>
    <lineage>
        <taxon>unclassified sequences</taxon>
        <taxon>metagenomes</taxon>
        <taxon>ecological metagenomes</taxon>
    </lineage>
</organism>
<protein>
    <submittedName>
        <fullName evidence="2">Programmed cell death toxin MazF like</fullName>
    </submittedName>
</protein>